<dbReference type="GO" id="GO:0003676">
    <property type="term" value="F:nucleic acid binding"/>
    <property type="evidence" value="ECO:0007669"/>
    <property type="project" value="InterPro"/>
</dbReference>
<dbReference type="Proteomes" id="UP000221165">
    <property type="component" value="Unassembled WGS sequence"/>
</dbReference>
<dbReference type="InterPro" id="IPR012337">
    <property type="entry name" value="RNaseH-like_sf"/>
</dbReference>
<dbReference type="OrthoDB" id="1435404at2759"/>
<dbReference type="GeneID" id="94434034"/>
<dbReference type="PANTHER" id="PTHR35046:SF26">
    <property type="entry name" value="RNA-DIRECTED DNA POLYMERASE"/>
    <property type="match status" value="1"/>
</dbReference>
<comment type="caution">
    <text evidence="1">The sequence shown here is derived from an EMBL/GenBank/DDBJ whole genome shotgun (WGS) entry which is preliminary data.</text>
</comment>
<evidence type="ECO:0000313" key="1">
    <source>
        <dbReference type="EMBL" id="PHJ15468.1"/>
    </source>
</evidence>
<evidence type="ECO:0000313" key="2">
    <source>
        <dbReference type="Proteomes" id="UP000221165"/>
    </source>
</evidence>
<dbReference type="EMBL" id="MIGC01008058">
    <property type="protein sequence ID" value="PHJ15468.1"/>
    <property type="molecule type" value="Genomic_DNA"/>
</dbReference>
<dbReference type="InterPro" id="IPR036397">
    <property type="entry name" value="RNaseH_sf"/>
</dbReference>
<dbReference type="Gene3D" id="3.30.420.10">
    <property type="entry name" value="Ribonuclease H-like superfamily/Ribonuclease H"/>
    <property type="match status" value="1"/>
</dbReference>
<keyword evidence="2" id="KW-1185">Reference proteome</keyword>
<protein>
    <submittedName>
        <fullName evidence="1">Retrotransposon ty3-gypsy subclass</fullName>
    </submittedName>
</protein>
<gene>
    <name evidence="1" type="ORF">CSUI_010721</name>
</gene>
<dbReference type="RefSeq" id="XP_067917201.1">
    <property type="nucleotide sequence ID" value="XM_068070823.1"/>
</dbReference>
<dbReference type="VEuPathDB" id="ToxoDB:CSUI_010721"/>
<accession>A0A2C6KFM2</accession>
<name>A0A2C6KFM2_9APIC</name>
<dbReference type="AlphaFoldDB" id="A0A2C6KFM2"/>
<reference evidence="1 2" key="1">
    <citation type="journal article" date="2017" name="Int. J. Parasitol.">
        <title>The genome of the protozoan parasite Cystoisospora suis and a reverse vaccinology approach to identify vaccine candidates.</title>
        <authorList>
            <person name="Palmieri N."/>
            <person name="Shrestha A."/>
            <person name="Ruttkowski B."/>
            <person name="Beck T."/>
            <person name="Vogl C."/>
            <person name="Tomley F."/>
            <person name="Blake D.P."/>
            <person name="Joachim A."/>
        </authorList>
    </citation>
    <scope>NUCLEOTIDE SEQUENCE [LARGE SCALE GENOMIC DNA]</scope>
    <source>
        <strain evidence="1 2">Wien I</strain>
    </source>
</reference>
<feature type="non-terminal residue" evidence="1">
    <location>
        <position position="72"/>
    </location>
</feature>
<dbReference type="PANTHER" id="PTHR35046">
    <property type="entry name" value="ZINC KNUCKLE (CCHC-TYPE) FAMILY PROTEIN"/>
    <property type="match status" value="1"/>
</dbReference>
<proteinExistence type="predicted"/>
<sequence>MDLIVGLPRTSEKHDAILTVVCRLTKMAHFIPTTQLATAVDITELLIKEVVRLHGVPKTIVSDRNPGFTSEI</sequence>
<organism evidence="1 2">
    <name type="scientific">Cystoisospora suis</name>
    <dbReference type="NCBI Taxonomy" id="483139"/>
    <lineage>
        <taxon>Eukaryota</taxon>
        <taxon>Sar</taxon>
        <taxon>Alveolata</taxon>
        <taxon>Apicomplexa</taxon>
        <taxon>Conoidasida</taxon>
        <taxon>Coccidia</taxon>
        <taxon>Eucoccidiorida</taxon>
        <taxon>Eimeriorina</taxon>
        <taxon>Sarcocystidae</taxon>
        <taxon>Cystoisospora</taxon>
    </lineage>
</organism>
<dbReference type="SUPFAM" id="SSF53098">
    <property type="entry name" value="Ribonuclease H-like"/>
    <property type="match status" value="1"/>
</dbReference>